<evidence type="ECO:0000259" key="1">
    <source>
        <dbReference type="Pfam" id="PF00501"/>
    </source>
</evidence>
<dbReference type="STRING" id="717774.Marme_2203"/>
<dbReference type="InterPro" id="IPR042099">
    <property type="entry name" value="ANL_N_sf"/>
</dbReference>
<dbReference type="InterPro" id="IPR000873">
    <property type="entry name" value="AMP-dep_synth/lig_dom"/>
</dbReference>
<dbReference type="Proteomes" id="UP000001062">
    <property type="component" value="Chromosome"/>
</dbReference>
<dbReference type="Pfam" id="PF13193">
    <property type="entry name" value="AMP-binding_C"/>
    <property type="match status" value="1"/>
</dbReference>
<dbReference type="InterPro" id="IPR025110">
    <property type="entry name" value="AMP-bd_C"/>
</dbReference>
<sequence length="506" mass="55353">MIKNLSDVITLSADKFGDKTALIYNQQSFTYREINRLSNRLASALKKNSVGPGDKVTLYGENSWQWLVSYYGILKTGAVVNPVNVMLTPSEVEFVVQDCEAKVIIASQSKGTPLVGIQQKTGVETLILYGKDIPEGAESFDHFLDLGSDEFSSVEVDINSLSTICYTSGTTGNPKGAMLSHRSVITNFLMTAQMHGRSENDTVVSALPCPHVYGNIAFNSTFYKGGTLVMHSLFDVEEVFTSINRYQATMFEGVPTMYLYMLDHPNLSSVDFSHMRICTVGGQTMPTSKMEAVEEAIACPLIELWGMTEIGGLGSTFAHDGEYKHGSIGVALPYTGAKIVDVDNAEVEMTRGDVGELMISGPLVMQGYYGNPEATKEAVTADGWLHTGDLAKMDADNCIFVVDRKKDLIITAGFNIYPAELERVIANHPDVAMVAVGPIADEAKGELAKAYIVAKQNTSPDVDQIISYCREHLAAYKVPREIQFVDDLPKTSSGKVMRRKLHTLDK</sequence>
<dbReference type="EMBL" id="CP002583">
    <property type="protein sequence ID" value="ADZ91445.1"/>
    <property type="molecule type" value="Genomic_DNA"/>
</dbReference>
<gene>
    <name evidence="3" type="ordered locus">Marme_2203</name>
</gene>
<dbReference type="InterPro" id="IPR050237">
    <property type="entry name" value="ATP-dep_AMP-bd_enzyme"/>
</dbReference>
<dbReference type="PROSITE" id="PS00455">
    <property type="entry name" value="AMP_BINDING"/>
    <property type="match status" value="1"/>
</dbReference>
<dbReference type="KEGG" id="mme:Marme_2203"/>
<dbReference type="eggNOG" id="COG0318">
    <property type="taxonomic scope" value="Bacteria"/>
</dbReference>
<proteinExistence type="predicted"/>
<reference evidence="3 4" key="1">
    <citation type="journal article" date="2012" name="Stand. Genomic Sci.">
        <title>Complete genome sequence of the melanogenic marine bacterium Marinomonas mediterranea type strain (MMB-1(T)).</title>
        <authorList>
            <person name="Lucas-Elio P."/>
            <person name="Goodwin L."/>
            <person name="Woyke T."/>
            <person name="Pitluck S."/>
            <person name="Nolan M."/>
            <person name="Kyrpides N.C."/>
            <person name="Detter J.C."/>
            <person name="Copeland A."/>
            <person name="Teshima H."/>
            <person name="Bruce D."/>
            <person name="Detter C."/>
            <person name="Tapia R."/>
            <person name="Han S."/>
            <person name="Land M.L."/>
            <person name="Ivanova N."/>
            <person name="Mikhailova N."/>
            <person name="Johnston A.W."/>
            <person name="Sanchez-Amat A."/>
        </authorList>
    </citation>
    <scope>NUCLEOTIDE SEQUENCE [LARGE SCALE GENOMIC DNA]</scope>
    <source>
        <strain evidence="4">ATCC 700492 / JCM 21426 / NBRC 103028 / MMB-1</strain>
    </source>
</reference>
<keyword evidence="3" id="KW-0436">Ligase</keyword>
<protein>
    <submittedName>
        <fullName evidence="3">Long-chain-fatty-acid--CoA ligase</fullName>
        <ecNumber evidence="3">6.2.1.3</ecNumber>
    </submittedName>
</protein>
<accession>F2K4Q2</accession>
<feature type="domain" description="AMP-dependent synthetase/ligase" evidence="1">
    <location>
        <begin position="12"/>
        <end position="369"/>
    </location>
</feature>
<dbReference type="PANTHER" id="PTHR43767:SF1">
    <property type="entry name" value="NONRIBOSOMAL PEPTIDE SYNTHASE PES1 (EUROFUNG)-RELATED"/>
    <property type="match status" value="1"/>
</dbReference>
<dbReference type="PATRIC" id="fig|717774.3.peg.2269"/>
<organism evidence="3 4">
    <name type="scientific">Marinomonas mediterranea (strain ATCC 700492 / JCM 21426 / NBRC 103028 / MMB-1)</name>
    <dbReference type="NCBI Taxonomy" id="717774"/>
    <lineage>
        <taxon>Bacteria</taxon>
        <taxon>Pseudomonadati</taxon>
        <taxon>Pseudomonadota</taxon>
        <taxon>Gammaproteobacteria</taxon>
        <taxon>Oceanospirillales</taxon>
        <taxon>Oceanospirillaceae</taxon>
        <taxon>Marinomonas</taxon>
    </lineage>
</organism>
<dbReference type="RefSeq" id="WP_013661350.1">
    <property type="nucleotide sequence ID" value="NC_015276.1"/>
</dbReference>
<name>F2K4Q2_MARM1</name>
<dbReference type="InterPro" id="IPR045851">
    <property type="entry name" value="AMP-bd_C_sf"/>
</dbReference>
<dbReference type="GO" id="GO:0004467">
    <property type="term" value="F:long-chain fatty acid-CoA ligase activity"/>
    <property type="evidence" value="ECO:0007669"/>
    <property type="project" value="UniProtKB-EC"/>
</dbReference>
<dbReference type="EC" id="6.2.1.3" evidence="3"/>
<dbReference type="SUPFAM" id="SSF56801">
    <property type="entry name" value="Acetyl-CoA synthetase-like"/>
    <property type="match status" value="1"/>
</dbReference>
<evidence type="ECO:0000259" key="2">
    <source>
        <dbReference type="Pfam" id="PF13193"/>
    </source>
</evidence>
<evidence type="ECO:0000313" key="4">
    <source>
        <dbReference type="Proteomes" id="UP000001062"/>
    </source>
</evidence>
<dbReference type="OrthoDB" id="9761989at2"/>
<dbReference type="HOGENOM" id="CLU_000022_59_10_6"/>
<dbReference type="Gene3D" id="3.30.300.30">
    <property type="match status" value="1"/>
</dbReference>
<dbReference type="AlphaFoldDB" id="F2K4Q2"/>
<dbReference type="Pfam" id="PF00501">
    <property type="entry name" value="AMP-binding"/>
    <property type="match status" value="1"/>
</dbReference>
<dbReference type="PANTHER" id="PTHR43767">
    <property type="entry name" value="LONG-CHAIN-FATTY-ACID--COA LIGASE"/>
    <property type="match status" value="1"/>
</dbReference>
<keyword evidence="4" id="KW-1185">Reference proteome</keyword>
<dbReference type="InterPro" id="IPR020845">
    <property type="entry name" value="AMP-binding_CS"/>
</dbReference>
<dbReference type="Gene3D" id="3.40.50.12780">
    <property type="entry name" value="N-terminal domain of ligase-like"/>
    <property type="match status" value="1"/>
</dbReference>
<evidence type="ECO:0000313" key="3">
    <source>
        <dbReference type="EMBL" id="ADZ91445.1"/>
    </source>
</evidence>
<feature type="domain" description="AMP-binding enzyme C-terminal" evidence="2">
    <location>
        <begin position="420"/>
        <end position="495"/>
    </location>
</feature>